<organism evidence="1 2">
    <name type="scientific">Desmophyllum pertusum</name>
    <dbReference type="NCBI Taxonomy" id="174260"/>
    <lineage>
        <taxon>Eukaryota</taxon>
        <taxon>Metazoa</taxon>
        <taxon>Cnidaria</taxon>
        <taxon>Anthozoa</taxon>
        <taxon>Hexacorallia</taxon>
        <taxon>Scleractinia</taxon>
        <taxon>Caryophylliina</taxon>
        <taxon>Caryophylliidae</taxon>
        <taxon>Desmophyllum</taxon>
    </lineage>
</organism>
<reference evidence="1" key="1">
    <citation type="submission" date="2023-01" db="EMBL/GenBank/DDBJ databases">
        <title>Genome assembly of the deep-sea coral Lophelia pertusa.</title>
        <authorList>
            <person name="Herrera S."/>
            <person name="Cordes E."/>
        </authorList>
    </citation>
    <scope>NUCLEOTIDE SEQUENCE</scope>
    <source>
        <strain evidence="1">USNM1676648</strain>
        <tissue evidence="1">Polyp</tissue>
    </source>
</reference>
<dbReference type="EMBL" id="MU825406">
    <property type="protein sequence ID" value="KAJ7391418.1"/>
    <property type="molecule type" value="Genomic_DNA"/>
</dbReference>
<name>A0A9X0A200_9CNID</name>
<comment type="caution">
    <text evidence="1">The sequence shown here is derived from an EMBL/GenBank/DDBJ whole genome shotgun (WGS) entry which is preliminary data.</text>
</comment>
<dbReference type="Proteomes" id="UP001163046">
    <property type="component" value="Unassembled WGS sequence"/>
</dbReference>
<accession>A0A9X0A200</accession>
<sequence>MKTRKCCECFCSVNRALGQGIYCTECYDSINPPPLKMHVKYQGSELSYYARDDKVLEVLAPIANGLANAIQGGAAGNQRMLKDTPRN</sequence>
<dbReference type="AlphaFoldDB" id="A0A9X0A200"/>
<evidence type="ECO:0000313" key="2">
    <source>
        <dbReference type="Proteomes" id="UP001163046"/>
    </source>
</evidence>
<dbReference type="OrthoDB" id="10496295at2759"/>
<protein>
    <submittedName>
        <fullName evidence="1">Uncharacterized protein</fullName>
    </submittedName>
</protein>
<keyword evidence="2" id="KW-1185">Reference proteome</keyword>
<proteinExistence type="predicted"/>
<evidence type="ECO:0000313" key="1">
    <source>
        <dbReference type="EMBL" id="KAJ7391418.1"/>
    </source>
</evidence>
<gene>
    <name evidence="1" type="ORF">OS493_018463</name>
</gene>